<feature type="binding site" evidence="6">
    <location>
        <position position="167"/>
    </location>
    <ligand>
        <name>FMN</name>
        <dbReference type="ChEBI" id="CHEBI:58210"/>
    </ligand>
</feature>
<feature type="binding site" evidence="6">
    <location>
        <position position="239"/>
    </location>
    <ligand>
        <name>FMN</name>
        <dbReference type="ChEBI" id="CHEBI:58210"/>
    </ligand>
</feature>
<evidence type="ECO:0000313" key="9">
    <source>
        <dbReference type="EMBL" id="KEI45762.1"/>
    </source>
</evidence>
<sequence length="471" mass="52202">MTAHGQERSASKRIHLNAFDMSCVAHQSPGLWTHPDDQAHRYTDLEYWIELAELLERGGFDSLFLADVLGVYDVYQGTAEAAIRGGVQIPVNDPLLAVPAMAAVTEHLGFGVTVSLTYEQPYSFARRMTTLDHLTKGRVAWNIVTSYLDSAARNLGLDEQISHDERYEIAEEFLEVCYKLWEYSWEDDAVVRDASTGTFADPAKVHDIEHFGKYFRVPGVFLSEPSPQRTPVLYQAGASSRGRAFAAKHAEGVFIAGPHAPAVRDAVADIRRQAAQQGRDPQSVKFFSLVTPIVAETDELAENKYREYLARASSEGALVLYGGWSGLDLSQYRQDQVLEYVENDALRSAVHMFTKADPDRKWTPKDIAQFVGIGGMGPVVVGSPSTVADQLEQWVAETDVDGFNIAYATTPGTFEDFVEHVVPELRRRGRVRSEYEGSTLRENLFGAGRKRLPNDHPGASYQHSAPLSASS</sequence>
<dbReference type="InterPro" id="IPR016215">
    <property type="entry name" value="NTA_MOA"/>
</dbReference>
<reference evidence="9 10" key="1">
    <citation type="submission" date="2014-06" db="EMBL/GenBank/DDBJ databases">
        <title>Saccharopolyspora rectivirgula DSM-43113 Genome sequencing.</title>
        <authorList>
            <person name="Barrera C."/>
            <person name="Millon L."/>
            <person name="Rognon B."/>
            <person name="Zaugg C."/>
            <person name="Monod M."/>
        </authorList>
    </citation>
    <scope>NUCLEOTIDE SEQUENCE [LARGE SCALE GENOMIC DNA]</scope>
    <source>
        <strain evidence="9 10">DSM 43113</strain>
    </source>
</reference>
<feature type="binding site" evidence="6">
    <location>
        <position position="113"/>
    </location>
    <ligand>
        <name>FMN</name>
        <dbReference type="ChEBI" id="CHEBI:58210"/>
    </ligand>
</feature>
<feature type="binding site" evidence="6">
    <location>
        <position position="163"/>
    </location>
    <ligand>
        <name>FMN</name>
        <dbReference type="ChEBI" id="CHEBI:58210"/>
    </ligand>
</feature>
<dbReference type="PANTHER" id="PTHR30011">
    <property type="entry name" value="ALKANESULFONATE MONOOXYGENASE-RELATED"/>
    <property type="match status" value="1"/>
</dbReference>
<feature type="domain" description="Luciferase-like" evidence="8">
    <location>
        <begin position="34"/>
        <end position="396"/>
    </location>
</feature>
<evidence type="ECO:0000256" key="7">
    <source>
        <dbReference type="SAM" id="MobiDB-lite"/>
    </source>
</evidence>
<comment type="similarity">
    <text evidence="5">Belongs to the NtaA/SnaA/DszA monooxygenase family.</text>
</comment>
<dbReference type="GO" id="GO:0004497">
    <property type="term" value="F:monooxygenase activity"/>
    <property type="evidence" value="ECO:0007669"/>
    <property type="project" value="UniProtKB-KW"/>
</dbReference>
<feature type="binding site" evidence="6">
    <location>
        <position position="67"/>
    </location>
    <ligand>
        <name>FMN</name>
        <dbReference type="ChEBI" id="CHEBI:58210"/>
    </ligand>
</feature>
<dbReference type="EMBL" id="JNVU01000009">
    <property type="protein sequence ID" value="KEI45762.1"/>
    <property type="molecule type" value="Genomic_DNA"/>
</dbReference>
<keyword evidence="10" id="KW-1185">Reference proteome</keyword>
<dbReference type="Pfam" id="PF00296">
    <property type="entry name" value="Bac_luciferase"/>
    <property type="match status" value="1"/>
</dbReference>
<dbReference type="PANTHER" id="PTHR30011:SF16">
    <property type="entry name" value="C2H2 FINGER DOMAIN TRANSCRIPTION FACTOR (EUROFUNG)-RELATED"/>
    <property type="match status" value="1"/>
</dbReference>
<dbReference type="InterPro" id="IPR011251">
    <property type="entry name" value="Luciferase-like_dom"/>
</dbReference>
<proteinExistence type="inferred from homology"/>
<evidence type="ECO:0000256" key="5">
    <source>
        <dbReference type="ARBA" id="ARBA00033748"/>
    </source>
</evidence>
<dbReference type="eggNOG" id="COG2141">
    <property type="taxonomic scope" value="Bacteria"/>
</dbReference>
<evidence type="ECO:0000259" key="8">
    <source>
        <dbReference type="Pfam" id="PF00296"/>
    </source>
</evidence>
<dbReference type="AlphaFoldDB" id="A0A073B3D4"/>
<dbReference type="RefSeq" id="WP_029721789.1">
    <property type="nucleotide sequence ID" value="NZ_JAJUIW010000002.1"/>
</dbReference>
<dbReference type="PIRSF" id="PIRSF000337">
    <property type="entry name" value="NTA_MOA"/>
    <property type="match status" value="1"/>
</dbReference>
<gene>
    <name evidence="9" type="ORF">GU90_02400</name>
</gene>
<evidence type="ECO:0000256" key="3">
    <source>
        <dbReference type="ARBA" id="ARBA00023002"/>
    </source>
</evidence>
<evidence type="ECO:0000256" key="1">
    <source>
        <dbReference type="ARBA" id="ARBA00022630"/>
    </source>
</evidence>
<keyword evidence="2 6" id="KW-0288">FMN</keyword>
<keyword evidence="4" id="KW-0503">Monooxygenase</keyword>
<evidence type="ECO:0000313" key="10">
    <source>
        <dbReference type="Proteomes" id="UP000031419"/>
    </source>
</evidence>
<dbReference type="STRING" id="28042.GU90_02400"/>
<dbReference type="InterPro" id="IPR051260">
    <property type="entry name" value="Diverse_substr_monoxygenases"/>
</dbReference>
<evidence type="ECO:0000256" key="6">
    <source>
        <dbReference type="PIRSR" id="PIRSR000337-1"/>
    </source>
</evidence>
<dbReference type="GO" id="GO:0016705">
    <property type="term" value="F:oxidoreductase activity, acting on paired donors, with incorporation or reduction of molecular oxygen"/>
    <property type="evidence" value="ECO:0007669"/>
    <property type="project" value="InterPro"/>
</dbReference>
<accession>A0A073B3D4</accession>
<evidence type="ECO:0000256" key="4">
    <source>
        <dbReference type="ARBA" id="ARBA00023033"/>
    </source>
</evidence>
<organism evidence="9 10">
    <name type="scientific">Saccharopolyspora rectivirgula</name>
    <dbReference type="NCBI Taxonomy" id="28042"/>
    <lineage>
        <taxon>Bacteria</taxon>
        <taxon>Bacillati</taxon>
        <taxon>Actinomycetota</taxon>
        <taxon>Actinomycetes</taxon>
        <taxon>Pseudonocardiales</taxon>
        <taxon>Pseudonocardiaceae</taxon>
        <taxon>Saccharopolyspora</taxon>
    </lineage>
</organism>
<dbReference type="Proteomes" id="UP000031419">
    <property type="component" value="Unassembled WGS sequence"/>
</dbReference>
<dbReference type="FunFam" id="3.20.20.30:FF:000008">
    <property type="entry name" value="Xenobiotic compound monooxygenase A subunit"/>
    <property type="match status" value="1"/>
</dbReference>
<dbReference type="InterPro" id="IPR036661">
    <property type="entry name" value="Luciferase-like_sf"/>
</dbReference>
<keyword evidence="3" id="KW-0560">Oxidoreductase</keyword>
<comment type="caution">
    <text evidence="9">The sequence shown here is derived from an EMBL/GenBank/DDBJ whole genome shotgun (WGS) entry which is preliminary data.</text>
</comment>
<dbReference type="SUPFAM" id="SSF51679">
    <property type="entry name" value="Bacterial luciferase-like"/>
    <property type="match status" value="1"/>
</dbReference>
<feature type="compositionally biased region" description="Polar residues" evidence="7">
    <location>
        <begin position="461"/>
        <end position="471"/>
    </location>
</feature>
<keyword evidence="1 6" id="KW-0285">Flavoprotein</keyword>
<dbReference type="Gene3D" id="3.20.20.30">
    <property type="entry name" value="Luciferase-like domain"/>
    <property type="match status" value="1"/>
</dbReference>
<name>A0A073B3D4_9PSEU</name>
<dbReference type="NCBIfam" id="TIGR03860">
    <property type="entry name" value="FMN_nitrolo"/>
    <property type="match status" value="1"/>
</dbReference>
<dbReference type="CDD" id="cd01095">
    <property type="entry name" value="Nitrilotriacetate_monoxgenase"/>
    <property type="match status" value="1"/>
</dbReference>
<protein>
    <submittedName>
        <fullName evidence="9">5,10-methylene tetrahydromethanopterin reductase</fullName>
    </submittedName>
</protein>
<feature type="region of interest" description="Disordered" evidence="7">
    <location>
        <begin position="442"/>
        <end position="471"/>
    </location>
</feature>
<evidence type="ECO:0000256" key="2">
    <source>
        <dbReference type="ARBA" id="ARBA00022643"/>
    </source>
</evidence>